<keyword evidence="2 5" id="KW-0812">Transmembrane</keyword>
<feature type="transmembrane region" description="Helical" evidence="5">
    <location>
        <begin position="84"/>
        <end position="107"/>
    </location>
</feature>
<feature type="transmembrane region" description="Helical" evidence="5">
    <location>
        <begin position="307"/>
        <end position="326"/>
    </location>
</feature>
<evidence type="ECO:0000313" key="7">
    <source>
        <dbReference type="EMBL" id="MDQ5768772.1"/>
    </source>
</evidence>
<evidence type="ECO:0000256" key="4">
    <source>
        <dbReference type="ARBA" id="ARBA00023136"/>
    </source>
</evidence>
<feature type="transmembrane region" description="Helical" evidence="5">
    <location>
        <begin position="181"/>
        <end position="197"/>
    </location>
</feature>
<dbReference type="InterPro" id="IPR007016">
    <property type="entry name" value="O-antigen_ligase-rel_domated"/>
</dbReference>
<dbReference type="Pfam" id="PF04932">
    <property type="entry name" value="Wzy_C"/>
    <property type="match status" value="1"/>
</dbReference>
<evidence type="ECO:0000313" key="9">
    <source>
        <dbReference type="Proteomes" id="UP001223336"/>
    </source>
</evidence>
<dbReference type="GO" id="GO:0016874">
    <property type="term" value="F:ligase activity"/>
    <property type="evidence" value="ECO:0007669"/>
    <property type="project" value="UniProtKB-KW"/>
</dbReference>
<feature type="transmembrane region" description="Helical" evidence="5">
    <location>
        <begin position="204"/>
        <end position="222"/>
    </location>
</feature>
<evidence type="ECO:0000256" key="1">
    <source>
        <dbReference type="ARBA" id="ARBA00004141"/>
    </source>
</evidence>
<dbReference type="PANTHER" id="PTHR37422">
    <property type="entry name" value="TEICHURONIC ACID BIOSYNTHESIS PROTEIN TUAE"/>
    <property type="match status" value="1"/>
</dbReference>
<gene>
    <name evidence="7" type="ORF">RCC75_09545</name>
    <name evidence="8" type="ORF">RCG00_19960</name>
</gene>
<dbReference type="Proteomes" id="UP001229862">
    <property type="component" value="Chromosome"/>
</dbReference>
<proteinExistence type="predicted"/>
<dbReference type="GO" id="GO:0016020">
    <property type="term" value="C:membrane"/>
    <property type="evidence" value="ECO:0007669"/>
    <property type="project" value="UniProtKB-SubCell"/>
</dbReference>
<dbReference type="InterPro" id="IPR051533">
    <property type="entry name" value="WaaL-like"/>
</dbReference>
<evidence type="ECO:0000256" key="3">
    <source>
        <dbReference type="ARBA" id="ARBA00022989"/>
    </source>
</evidence>
<feature type="transmembrane region" description="Helical" evidence="5">
    <location>
        <begin position="37"/>
        <end position="63"/>
    </location>
</feature>
<protein>
    <submittedName>
        <fullName evidence="8">O-antigen ligase family protein</fullName>
    </submittedName>
</protein>
<organism evidence="8">
    <name type="scientific">Thiothrix subterranea</name>
    <dbReference type="NCBI Taxonomy" id="2735563"/>
    <lineage>
        <taxon>Bacteria</taxon>
        <taxon>Pseudomonadati</taxon>
        <taxon>Pseudomonadota</taxon>
        <taxon>Gammaproteobacteria</taxon>
        <taxon>Thiotrichales</taxon>
        <taxon>Thiotrichaceae</taxon>
        <taxon>Thiothrix</taxon>
    </lineage>
</organism>
<dbReference type="Proteomes" id="UP001223336">
    <property type="component" value="Unassembled WGS sequence"/>
</dbReference>
<dbReference type="PANTHER" id="PTHR37422:SF13">
    <property type="entry name" value="LIPOPOLYSACCHARIDE BIOSYNTHESIS PROTEIN PA4999-RELATED"/>
    <property type="match status" value="1"/>
</dbReference>
<dbReference type="AlphaFoldDB" id="A0AA51MNV7"/>
<evidence type="ECO:0000256" key="5">
    <source>
        <dbReference type="SAM" id="Phobius"/>
    </source>
</evidence>
<evidence type="ECO:0000259" key="6">
    <source>
        <dbReference type="Pfam" id="PF04932"/>
    </source>
</evidence>
<feature type="transmembrane region" description="Helical" evidence="5">
    <location>
        <begin position="338"/>
        <end position="355"/>
    </location>
</feature>
<evidence type="ECO:0000256" key="2">
    <source>
        <dbReference type="ARBA" id="ARBA00022692"/>
    </source>
</evidence>
<accession>A0AA51MNV7</accession>
<feature type="domain" description="O-antigen ligase-related" evidence="6">
    <location>
        <begin position="165"/>
        <end position="317"/>
    </location>
</feature>
<feature type="transmembrane region" description="Helical" evidence="5">
    <location>
        <begin position="160"/>
        <end position="175"/>
    </location>
</feature>
<evidence type="ECO:0000313" key="8">
    <source>
        <dbReference type="EMBL" id="WML86546.1"/>
    </source>
</evidence>
<sequence length="382" mass="44111">MSIAIGSAIMTLILLLWLIEGDFTAKFQRIKYHPLTWAILAFIVLHFVGLLWTSDWDGARFVLKKEIKYLMVPVLMTVVRPAHIRYYFIAFILSMVVLVGLSYGLYFDTIPASELLRLEDANDTTPFVSHIVYSPILALTLYFLLYAVFLRHDLSTNQRIAGIVLFILMGINLFITEGRMGQLVFLVLLSLFVFQYYRGKCFKPALLSLMLLVTIAPTAYVLSPVMQERVDQALYEAQHYEELPNSSVGLRVIMLLNAFDIIQENPLFGVGTGDYQQEYHRVNQQNFPEATRGEVLAHSHNVYVQQMVLFGVFGLAVMGYVFYAMFKHYQHSSNPLRPMMLAFALFYFVIFFTDGYIMDHYLTFLFLWLGALLFTDYEHRYG</sequence>
<comment type="subcellular location">
    <subcellularLocation>
        <location evidence="1">Membrane</location>
        <topology evidence="1">Multi-pass membrane protein</topology>
    </subcellularLocation>
</comment>
<dbReference type="EMBL" id="JAVFKN010000011">
    <property type="protein sequence ID" value="MDQ5768772.1"/>
    <property type="molecule type" value="Genomic_DNA"/>
</dbReference>
<dbReference type="EMBL" id="CP133217">
    <property type="protein sequence ID" value="WML86546.1"/>
    <property type="molecule type" value="Genomic_DNA"/>
</dbReference>
<reference evidence="8 9" key="1">
    <citation type="submission" date="2023-08" db="EMBL/GenBank/DDBJ databases">
        <title>New molecular markers tilS and rpoB for phylogenetic and monitoring studies of the genus Thiothrix biodiversity.</title>
        <authorList>
            <person name="Ravin N.V."/>
            <person name="Smolyakov D."/>
            <person name="Markov N.D."/>
            <person name="Beletsky A.V."/>
            <person name="Mardanov A.V."/>
            <person name="Rudenko T.S."/>
            <person name="Grabovich M.Y."/>
        </authorList>
    </citation>
    <scope>NUCLEOTIDE SEQUENCE</scope>
    <source>
        <strain evidence="8">DNT52</strain>
        <strain evidence="7 9">H33</strain>
    </source>
</reference>
<feature type="transmembrane region" description="Helical" evidence="5">
    <location>
        <begin position="127"/>
        <end position="148"/>
    </location>
</feature>
<keyword evidence="4 5" id="KW-0472">Membrane</keyword>
<name>A0AA51MNV7_9GAMM</name>
<keyword evidence="9" id="KW-1185">Reference proteome</keyword>
<keyword evidence="3 5" id="KW-1133">Transmembrane helix</keyword>
<dbReference type="RefSeq" id="WP_308134741.1">
    <property type="nucleotide sequence ID" value="NZ_CP133197.1"/>
</dbReference>
<keyword evidence="8" id="KW-0436">Ligase</keyword>